<protein>
    <recommendedName>
        <fullName evidence="2">AB hydrolase-1 domain-containing protein</fullName>
    </recommendedName>
</protein>
<feature type="signal peptide" evidence="1">
    <location>
        <begin position="1"/>
        <end position="19"/>
    </location>
</feature>
<organism evidence="3 4">
    <name type="scientific">Staphylotrichum longicolle</name>
    <dbReference type="NCBI Taxonomy" id="669026"/>
    <lineage>
        <taxon>Eukaryota</taxon>
        <taxon>Fungi</taxon>
        <taxon>Dikarya</taxon>
        <taxon>Ascomycota</taxon>
        <taxon>Pezizomycotina</taxon>
        <taxon>Sordariomycetes</taxon>
        <taxon>Sordariomycetidae</taxon>
        <taxon>Sordariales</taxon>
        <taxon>Chaetomiaceae</taxon>
        <taxon>Staphylotrichum</taxon>
    </lineage>
</organism>
<proteinExistence type="predicted"/>
<keyword evidence="1" id="KW-0732">Signal</keyword>
<dbReference type="SUPFAM" id="SSF53474">
    <property type="entry name" value="alpha/beta-Hydrolases"/>
    <property type="match status" value="1"/>
</dbReference>
<dbReference type="Gene3D" id="3.40.50.1820">
    <property type="entry name" value="alpha/beta hydrolase"/>
    <property type="match status" value="1"/>
</dbReference>
<name>A0AAD4EUU9_9PEZI</name>
<evidence type="ECO:0000259" key="2">
    <source>
        <dbReference type="Pfam" id="PF12697"/>
    </source>
</evidence>
<dbReference type="InterPro" id="IPR050266">
    <property type="entry name" value="AB_hydrolase_sf"/>
</dbReference>
<gene>
    <name evidence="3" type="ORF">NEMBOFW57_007285</name>
</gene>
<keyword evidence="4" id="KW-1185">Reference proteome</keyword>
<evidence type="ECO:0000256" key="1">
    <source>
        <dbReference type="SAM" id="SignalP"/>
    </source>
</evidence>
<dbReference type="InterPro" id="IPR029058">
    <property type="entry name" value="AB_hydrolase_fold"/>
</dbReference>
<feature type="domain" description="AB hydrolase-1" evidence="2">
    <location>
        <begin position="103"/>
        <end position="305"/>
    </location>
</feature>
<sequence>MSLASLLALSLPLLSAVAATKPGSGHLCKDFRIPVNVTVPYYDLNLSIETNWDLVDYIFNSTRRDSREVFHPVGASQTATTAYTIGATFCTPSPRKNSSETVLILTHGSMVDRSYWNPVFPGSERYNFVQHVLDAGYSVFFYDRLGSGNSDRPSPITHVQFAPQVAILESLTRLLQRPNSPYTLNTTIRKVVHVGHSFGAFIAAALLAAPTQTQTQIQQTPPPSQTPPGNALVLTGFSGRFEWISLFVSGGQARVAALQNPKKWAPLPHGYLVPADAYSAAYGGFKSPFFDRRVAEWLYENQSPYAIGESLTAGTWPLDFGLLNVPVQVVQGRHDLTACGGNCDGVLDSTAALFTGSPKVVVNGDFQGGHNLNFHYDGKKSFYAITKFVKETV</sequence>
<dbReference type="InterPro" id="IPR000073">
    <property type="entry name" value="AB_hydrolase_1"/>
</dbReference>
<dbReference type="PANTHER" id="PTHR43798:SF33">
    <property type="entry name" value="HYDROLASE, PUTATIVE (AFU_ORTHOLOGUE AFUA_2G14860)-RELATED"/>
    <property type="match status" value="1"/>
</dbReference>
<dbReference type="Pfam" id="PF12697">
    <property type="entry name" value="Abhydrolase_6"/>
    <property type="match status" value="1"/>
</dbReference>
<evidence type="ECO:0000313" key="4">
    <source>
        <dbReference type="Proteomes" id="UP001197093"/>
    </source>
</evidence>
<dbReference type="Proteomes" id="UP001197093">
    <property type="component" value="Unassembled WGS sequence"/>
</dbReference>
<reference evidence="3" key="1">
    <citation type="submission" date="2023-02" db="EMBL/GenBank/DDBJ databases">
        <authorList>
            <person name="Palmer J.M."/>
        </authorList>
    </citation>
    <scope>NUCLEOTIDE SEQUENCE</scope>
    <source>
        <strain evidence="3">FW57</strain>
    </source>
</reference>
<comment type="caution">
    <text evidence="3">The sequence shown here is derived from an EMBL/GenBank/DDBJ whole genome shotgun (WGS) entry which is preliminary data.</text>
</comment>
<dbReference type="PANTHER" id="PTHR43798">
    <property type="entry name" value="MONOACYLGLYCEROL LIPASE"/>
    <property type="match status" value="1"/>
</dbReference>
<dbReference type="AlphaFoldDB" id="A0AAD4EUU9"/>
<dbReference type="GO" id="GO:0016020">
    <property type="term" value="C:membrane"/>
    <property type="evidence" value="ECO:0007669"/>
    <property type="project" value="TreeGrafter"/>
</dbReference>
<feature type="chain" id="PRO_5042166892" description="AB hydrolase-1 domain-containing protein" evidence="1">
    <location>
        <begin position="20"/>
        <end position="393"/>
    </location>
</feature>
<evidence type="ECO:0000313" key="3">
    <source>
        <dbReference type="EMBL" id="KAG7287770.1"/>
    </source>
</evidence>
<dbReference type="EMBL" id="JAHCVI010000003">
    <property type="protein sequence ID" value="KAG7287770.1"/>
    <property type="molecule type" value="Genomic_DNA"/>
</dbReference>
<accession>A0AAD4EUU9</accession>